<accession>A0A941HQQ2</accession>
<name>A0A941HQQ2_9CLOT</name>
<evidence type="ECO:0000313" key="2">
    <source>
        <dbReference type="Proteomes" id="UP000675379"/>
    </source>
</evidence>
<keyword evidence="2" id="KW-1185">Reference proteome</keyword>
<dbReference type="RefSeq" id="WP_211802162.1">
    <property type="nucleotide sequence ID" value="NZ_JAGSCS010000014.1"/>
</dbReference>
<protein>
    <submittedName>
        <fullName evidence="1">Uncharacterized protein</fullName>
    </submittedName>
</protein>
<dbReference type="Proteomes" id="UP000675379">
    <property type="component" value="Unassembled WGS sequence"/>
</dbReference>
<proteinExistence type="predicted"/>
<organism evidence="1 2">
    <name type="scientific">Proteiniclasticum sediminis</name>
    <dbReference type="NCBI Taxonomy" id="2804028"/>
    <lineage>
        <taxon>Bacteria</taxon>
        <taxon>Bacillati</taxon>
        <taxon>Bacillota</taxon>
        <taxon>Clostridia</taxon>
        <taxon>Eubacteriales</taxon>
        <taxon>Clostridiaceae</taxon>
        <taxon>Proteiniclasticum</taxon>
    </lineage>
</organism>
<gene>
    <name evidence="1" type="ORF">KCG48_10435</name>
</gene>
<dbReference type="AlphaFoldDB" id="A0A941HQQ2"/>
<evidence type="ECO:0000313" key="1">
    <source>
        <dbReference type="EMBL" id="MBR0576749.1"/>
    </source>
</evidence>
<reference evidence="1" key="1">
    <citation type="submission" date="2021-04" db="EMBL/GenBank/DDBJ databases">
        <title>Proteiniclasticum sedimins sp. nov., an obligate anaerobic bacterium isolated from anaerobic sludge.</title>
        <authorList>
            <person name="Liu J."/>
        </authorList>
    </citation>
    <scope>NUCLEOTIDE SEQUENCE</scope>
    <source>
        <strain evidence="1">BAD-10</strain>
    </source>
</reference>
<sequence length="54" mass="6252">MIYNLLASIKRVGMTFDEANLLTVRELLELFGVYIREGKPQRRLATPDEIDKLT</sequence>
<comment type="caution">
    <text evidence="1">The sequence shown here is derived from an EMBL/GenBank/DDBJ whole genome shotgun (WGS) entry which is preliminary data.</text>
</comment>
<dbReference type="EMBL" id="JAGSCS010000014">
    <property type="protein sequence ID" value="MBR0576749.1"/>
    <property type="molecule type" value="Genomic_DNA"/>
</dbReference>